<dbReference type="Pfam" id="PF21806">
    <property type="entry name" value="DUF6879"/>
    <property type="match status" value="1"/>
</dbReference>
<dbReference type="Proteomes" id="UP000570678">
    <property type="component" value="Unassembled WGS sequence"/>
</dbReference>
<evidence type="ECO:0000313" key="2">
    <source>
        <dbReference type="EMBL" id="NKY57828.1"/>
    </source>
</evidence>
<name>A0A846YKV7_9NOCA</name>
<proteinExistence type="predicted"/>
<dbReference type="EMBL" id="JAAXOT010000008">
    <property type="protein sequence ID" value="NKY57828.1"/>
    <property type="molecule type" value="Genomic_DNA"/>
</dbReference>
<feature type="domain" description="DUF6879" evidence="1">
    <location>
        <begin position="7"/>
        <end position="172"/>
    </location>
</feature>
<keyword evidence="3" id="KW-1185">Reference proteome</keyword>
<evidence type="ECO:0000259" key="1">
    <source>
        <dbReference type="Pfam" id="PF21806"/>
    </source>
</evidence>
<protein>
    <recommendedName>
        <fullName evidence="1">DUF6879 domain-containing protein</fullName>
    </recommendedName>
</protein>
<evidence type="ECO:0000313" key="3">
    <source>
        <dbReference type="Proteomes" id="UP000570678"/>
    </source>
</evidence>
<comment type="caution">
    <text evidence="2">The sequence shown here is derived from an EMBL/GenBank/DDBJ whole genome shotgun (WGS) entry which is preliminary data.</text>
</comment>
<gene>
    <name evidence="2" type="ORF">HGA15_17075</name>
</gene>
<reference evidence="2 3" key="1">
    <citation type="submission" date="2020-04" db="EMBL/GenBank/DDBJ databases">
        <title>MicrobeNet Type strains.</title>
        <authorList>
            <person name="Nicholson A.C."/>
        </authorList>
    </citation>
    <scope>NUCLEOTIDE SEQUENCE [LARGE SCALE GENOMIC DNA]</scope>
    <source>
        <strain evidence="2 3">JCM 3332</strain>
    </source>
</reference>
<accession>A0A846YKV7</accession>
<dbReference type="AlphaFoldDB" id="A0A846YKV7"/>
<sequence length="178" mass="20384">MELRSDDDWFELLEGARRSAFHLEVRDCYAEPEESEPLRRYLNGELEPETDRYDKSDWIELVETLTARGVLMRRVRVITEPLSGYHHWLLTVAGSSVDAGEDIRYAPRHLVEDVPADDWWLFDDDRVGFNLVDDAGKPAGAAVTADPGIVAYCRATRDRLWRLATPFTDYVAAVNARQ</sequence>
<dbReference type="RefSeq" id="WP_062978305.1">
    <property type="nucleotide sequence ID" value="NZ_JAAXOT010000008.1"/>
</dbReference>
<dbReference type="InterPro" id="IPR049244">
    <property type="entry name" value="DUF6879"/>
</dbReference>
<organism evidence="2 3">
    <name type="scientific">Nocardia flavorosea</name>
    <dbReference type="NCBI Taxonomy" id="53429"/>
    <lineage>
        <taxon>Bacteria</taxon>
        <taxon>Bacillati</taxon>
        <taxon>Actinomycetota</taxon>
        <taxon>Actinomycetes</taxon>
        <taxon>Mycobacteriales</taxon>
        <taxon>Nocardiaceae</taxon>
        <taxon>Nocardia</taxon>
    </lineage>
</organism>